<evidence type="ECO:0000313" key="3">
    <source>
        <dbReference type="Proteomes" id="UP001151760"/>
    </source>
</evidence>
<proteinExistence type="predicted"/>
<organism evidence="2 3">
    <name type="scientific">Tanacetum coccineum</name>
    <dbReference type="NCBI Taxonomy" id="301880"/>
    <lineage>
        <taxon>Eukaryota</taxon>
        <taxon>Viridiplantae</taxon>
        <taxon>Streptophyta</taxon>
        <taxon>Embryophyta</taxon>
        <taxon>Tracheophyta</taxon>
        <taxon>Spermatophyta</taxon>
        <taxon>Magnoliopsida</taxon>
        <taxon>eudicotyledons</taxon>
        <taxon>Gunneridae</taxon>
        <taxon>Pentapetalae</taxon>
        <taxon>asterids</taxon>
        <taxon>campanulids</taxon>
        <taxon>Asterales</taxon>
        <taxon>Asteraceae</taxon>
        <taxon>Asteroideae</taxon>
        <taxon>Anthemideae</taxon>
        <taxon>Anthemidinae</taxon>
        <taxon>Tanacetum</taxon>
    </lineage>
</organism>
<name>A0ABQ5E9Z0_9ASTR</name>
<feature type="region of interest" description="Disordered" evidence="1">
    <location>
        <begin position="129"/>
        <end position="202"/>
    </location>
</feature>
<accession>A0ABQ5E9Z0</accession>
<dbReference type="Proteomes" id="UP001151760">
    <property type="component" value="Unassembled WGS sequence"/>
</dbReference>
<evidence type="ECO:0008006" key="4">
    <source>
        <dbReference type="Google" id="ProtNLM"/>
    </source>
</evidence>
<evidence type="ECO:0000256" key="1">
    <source>
        <dbReference type="SAM" id="MobiDB-lite"/>
    </source>
</evidence>
<reference evidence="2" key="2">
    <citation type="submission" date="2022-01" db="EMBL/GenBank/DDBJ databases">
        <authorList>
            <person name="Yamashiro T."/>
            <person name="Shiraishi A."/>
            <person name="Satake H."/>
            <person name="Nakayama K."/>
        </authorList>
    </citation>
    <scope>NUCLEOTIDE SEQUENCE</scope>
</reference>
<gene>
    <name evidence="2" type="ORF">Tco_0973872</name>
</gene>
<feature type="compositionally biased region" description="Basic and acidic residues" evidence="1">
    <location>
        <begin position="179"/>
        <end position="195"/>
    </location>
</feature>
<dbReference type="EMBL" id="BQNB010016092">
    <property type="protein sequence ID" value="GJT47715.1"/>
    <property type="molecule type" value="Genomic_DNA"/>
</dbReference>
<comment type="caution">
    <text evidence="2">The sequence shown here is derived from an EMBL/GenBank/DDBJ whole genome shotgun (WGS) entry which is preliminary data.</text>
</comment>
<protein>
    <recommendedName>
        <fullName evidence="4">Histone deacetylase 14</fullName>
    </recommendedName>
</protein>
<evidence type="ECO:0000313" key="2">
    <source>
        <dbReference type="EMBL" id="GJT47715.1"/>
    </source>
</evidence>
<sequence length="202" mass="22619">MASSIRVNYELIWEEFTQGIQTFFSHKASHKASLKNPKKKVTPLLIPYGRFSKVIIYYLASNNNIHRRPDSAVHHTGDDYILGNLKFVPKGESVEVFGMAIPDPLITEAIQQSSYYPKYLKMVAENTKKTPQESASMQPATKRATPKKPTTTTPVKQTKPAPPPTKKPSKQKEDESDLELAKKLSLETPQEKGEGEGDSFSL</sequence>
<feature type="compositionally biased region" description="Low complexity" evidence="1">
    <location>
        <begin position="138"/>
        <end position="159"/>
    </location>
</feature>
<keyword evidence="3" id="KW-1185">Reference proteome</keyword>
<reference evidence="2" key="1">
    <citation type="journal article" date="2022" name="Int. J. Mol. Sci.">
        <title>Draft Genome of Tanacetum Coccineum: Genomic Comparison of Closely Related Tanacetum-Family Plants.</title>
        <authorList>
            <person name="Yamashiro T."/>
            <person name="Shiraishi A."/>
            <person name="Nakayama K."/>
            <person name="Satake H."/>
        </authorList>
    </citation>
    <scope>NUCLEOTIDE SEQUENCE</scope>
</reference>